<feature type="transmembrane region" description="Helical" evidence="1">
    <location>
        <begin position="258"/>
        <end position="283"/>
    </location>
</feature>
<feature type="transmembrane region" description="Helical" evidence="1">
    <location>
        <begin position="289"/>
        <end position="312"/>
    </location>
</feature>
<reference evidence="2 3" key="1">
    <citation type="journal article" date="2018" name="J. Biol. Chem.">
        <title>Discovery of the actinoplanic acid pathway in Streptomyces rapamycinicus reveals a genetically conserved synergism with rapamycin.</title>
        <authorList>
            <person name="Mrak P."/>
            <person name="Krastel P."/>
            <person name="Pivk Lukancic P."/>
            <person name="Tao J."/>
            <person name="Pistorius D."/>
            <person name="Moore C.M."/>
        </authorList>
    </citation>
    <scope>NUCLEOTIDE SEQUENCE [LARGE SCALE GENOMIC DNA]</scope>
    <source>
        <strain evidence="2 3">NRRL 5491</strain>
    </source>
</reference>
<evidence type="ECO:0000313" key="3">
    <source>
        <dbReference type="Proteomes" id="UP000281594"/>
    </source>
</evidence>
<keyword evidence="1" id="KW-0472">Membrane</keyword>
<evidence type="ECO:0000256" key="1">
    <source>
        <dbReference type="SAM" id="Phobius"/>
    </source>
</evidence>
<protein>
    <submittedName>
        <fullName evidence="2">Peptide synthetase</fullName>
    </submittedName>
</protein>
<dbReference type="RefSeq" id="WP_020873650.1">
    <property type="nucleotide sequence ID" value="NC_022785.1"/>
</dbReference>
<dbReference type="AlphaFoldDB" id="A0A0A0NSI6"/>
<dbReference type="EMBL" id="QYCY01000004">
    <property type="protein sequence ID" value="RLV73000.1"/>
    <property type="molecule type" value="Genomic_DNA"/>
</dbReference>
<keyword evidence="1" id="KW-0812">Transmembrane</keyword>
<dbReference type="HOGENOM" id="CLU_581265_0_0_11"/>
<gene>
    <name evidence="2" type="ORF">D3C57_150775</name>
</gene>
<name>A0A0A0NSI6_STRRN</name>
<dbReference type="InterPro" id="IPR011004">
    <property type="entry name" value="Trimer_LpxA-like_sf"/>
</dbReference>
<dbReference type="STRING" id="1343740.M271_44005"/>
<dbReference type="KEGG" id="src:M271_44005"/>
<dbReference type="SUPFAM" id="SSF51161">
    <property type="entry name" value="Trimeric LpxA-like enzymes"/>
    <property type="match status" value="1"/>
</dbReference>
<organism evidence="2 3">
    <name type="scientific">Streptomyces rapamycinicus (strain ATCC 29253 / DSM 41530 / NRRL 5491 / AYB-994)</name>
    <name type="common">Streptomyces hygroscopicus (strain ATCC 29253)</name>
    <dbReference type="NCBI Taxonomy" id="1343740"/>
    <lineage>
        <taxon>Bacteria</taxon>
        <taxon>Bacillati</taxon>
        <taxon>Actinomycetota</taxon>
        <taxon>Actinomycetes</taxon>
        <taxon>Kitasatosporales</taxon>
        <taxon>Streptomycetaceae</taxon>
        <taxon>Streptomyces</taxon>
        <taxon>Streptomyces violaceusniger group</taxon>
    </lineage>
</organism>
<evidence type="ECO:0000313" key="2">
    <source>
        <dbReference type="EMBL" id="RLV73000.1"/>
    </source>
</evidence>
<dbReference type="Proteomes" id="UP000281594">
    <property type="component" value="Unassembled WGS sequence"/>
</dbReference>
<sequence>MLLALTATAGVAEVAVAALLESRPALVHTVTGAGGPGSWTYYADGLEIAAATVFGLALRGAILVPALSRVLSRPLRPNAVYPLHGVRFTLQRAVARLTSTRFTIALFGDSSAIVHYLKALGYRLAPIDQTGSNFGTMLGQEVPTLSRVGTGTMVSDGLSMANAEYSSTSFRTAPAAIGSHNYLGNHIVYPAGGRTGDNFLLATKVMIPVSGPVRENTGLLGSPPIEIPRSVERDHRFDHLTTGSGLRRRLAAKNHHNAVTMALFLTVPCLYVYGLLLIAMFPLTGDGGLYWLETAGTALLELAFTVGFFVLAERAVLGFRTLRPRLCSIYEPAWKVPSILYLAVFNGTPFKPAIWRLLGVRMGHRVFDDGCRILERTLTQVGDGCALNAGSVLQAHSLEEGVFKSDRITIGNGCTIGTSAFVHYGVVIDDHARVDADSFLMKGEHVPAHAQWRGNPAAELTGDAACRGMP</sequence>
<proteinExistence type="predicted"/>
<dbReference type="eggNOG" id="COG0663">
    <property type="taxonomic scope" value="Bacteria"/>
</dbReference>
<dbReference type="Gene3D" id="2.160.10.10">
    <property type="entry name" value="Hexapeptide repeat proteins"/>
    <property type="match status" value="1"/>
</dbReference>
<keyword evidence="1" id="KW-1133">Transmembrane helix</keyword>
<comment type="caution">
    <text evidence="2">The sequence shown here is derived from an EMBL/GenBank/DDBJ whole genome shotgun (WGS) entry which is preliminary data.</text>
</comment>
<accession>A0A0A0NSI6</accession>
<feature type="transmembrane region" description="Helical" evidence="1">
    <location>
        <begin position="48"/>
        <end position="67"/>
    </location>
</feature>